<dbReference type="InterPro" id="IPR003423">
    <property type="entry name" value="OMP_efflux"/>
</dbReference>
<proteinExistence type="predicted"/>
<dbReference type="SUPFAM" id="SSF56954">
    <property type="entry name" value="Outer membrane efflux proteins (OEP)"/>
    <property type="match status" value="1"/>
</dbReference>
<sequence>ARAEQAAHNYAQTVLIAMREVEDALVKQNLLAERINELKVAVDEAYKAENLARTRYSRGVEKLILLLETERRRRNVENELALATGERFEAGIDLFLALGGDWDVELEEQN</sequence>
<comment type="caution">
    <text evidence="1">The sequence shown here is derived from an EMBL/GenBank/DDBJ whole genome shotgun (WGS) entry which is preliminary data.</text>
</comment>
<gene>
    <name evidence="1" type="ORF">LCGC14_3052910</name>
</gene>
<dbReference type="Pfam" id="PF02321">
    <property type="entry name" value="OEP"/>
    <property type="match status" value="1"/>
</dbReference>
<protein>
    <recommendedName>
        <fullName evidence="2">TolC family protein</fullName>
    </recommendedName>
</protein>
<dbReference type="InterPro" id="IPR010131">
    <property type="entry name" value="MdtP/NodT-like"/>
</dbReference>
<evidence type="ECO:0008006" key="2">
    <source>
        <dbReference type="Google" id="ProtNLM"/>
    </source>
</evidence>
<accession>A0A0F8YU17</accession>
<name>A0A0F8YU17_9ZZZZ</name>
<dbReference type="AlphaFoldDB" id="A0A0F8YU17"/>
<organism evidence="1">
    <name type="scientific">marine sediment metagenome</name>
    <dbReference type="NCBI Taxonomy" id="412755"/>
    <lineage>
        <taxon>unclassified sequences</taxon>
        <taxon>metagenomes</taxon>
        <taxon>ecological metagenomes</taxon>
    </lineage>
</organism>
<reference evidence="1" key="1">
    <citation type="journal article" date="2015" name="Nature">
        <title>Complex archaea that bridge the gap between prokaryotes and eukaryotes.</title>
        <authorList>
            <person name="Spang A."/>
            <person name="Saw J.H."/>
            <person name="Jorgensen S.L."/>
            <person name="Zaremba-Niedzwiedzka K."/>
            <person name="Martijn J."/>
            <person name="Lind A.E."/>
            <person name="van Eijk R."/>
            <person name="Schleper C."/>
            <person name="Guy L."/>
            <person name="Ettema T.J."/>
        </authorList>
    </citation>
    <scope>NUCLEOTIDE SEQUENCE</scope>
</reference>
<dbReference type="Gene3D" id="1.20.1600.10">
    <property type="entry name" value="Outer membrane efflux proteins (OEP)"/>
    <property type="match status" value="1"/>
</dbReference>
<dbReference type="PANTHER" id="PTHR30203:SF33">
    <property type="entry name" value="BLR4455 PROTEIN"/>
    <property type="match status" value="1"/>
</dbReference>
<dbReference type="EMBL" id="LAZR01064400">
    <property type="protein sequence ID" value="KKK57594.1"/>
    <property type="molecule type" value="Genomic_DNA"/>
</dbReference>
<evidence type="ECO:0000313" key="1">
    <source>
        <dbReference type="EMBL" id="KKK57594.1"/>
    </source>
</evidence>
<feature type="non-terminal residue" evidence="1">
    <location>
        <position position="1"/>
    </location>
</feature>
<dbReference type="PANTHER" id="PTHR30203">
    <property type="entry name" value="OUTER MEMBRANE CATION EFFLUX PROTEIN"/>
    <property type="match status" value="1"/>
</dbReference>